<accession>A0A8H7EQ97</accession>
<organism evidence="1 2">
    <name type="scientific">Apophysomyces ossiformis</name>
    <dbReference type="NCBI Taxonomy" id="679940"/>
    <lineage>
        <taxon>Eukaryota</taxon>
        <taxon>Fungi</taxon>
        <taxon>Fungi incertae sedis</taxon>
        <taxon>Mucoromycota</taxon>
        <taxon>Mucoromycotina</taxon>
        <taxon>Mucoromycetes</taxon>
        <taxon>Mucorales</taxon>
        <taxon>Mucorineae</taxon>
        <taxon>Mucoraceae</taxon>
        <taxon>Apophysomyces</taxon>
    </lineage>
</organism>
<keyword evidence="2" id="KW-1185">Reference proteome</keyword>
<protein>
    <submittedName>
        <fullName evidence="1">Uncharacterized protein</fullName>
    </submittedName>
</protein>
<name>A0A8H7EQ97_9FUNG</name>
<evidence type="ECO:0000313" key="2">
    <source>
        <dbReference type="Proteomes" id="UP000605846"/>
    </source>
</evidence>
<gene>
    <name evidence="1" type="ORF">EC973_008483</name>
</gene>
<dbReference type="AlphaFoldDB" id="A0A8H7EQ97"/>
<dbReference type="Proteomes" id="UP000605846">
    <property type="component" value="Unassembled WGS sequence"/>
</dbReference>
<dbReference type="EMBL" id="JABAYA010000073">
    <property type="protein sequence ID" value="KAF7726709.1"/>
    <property type="molecule type" value="Genomic_DNA"/>
</dbReference>
<comment type="caution">
    <text evidence="1">The sequence shown here is derived from an EMBL/GenBank/DDBJ whole genome shotgun (WGS) entry which is preliminary data.</text>
</comment>
<proteinExistence type="predicted"/>
<reference evidence="1" key="1">
    <citation type="submission" date="2020-01" db="EMBL/GenBank/DDBJ databases">
        <title>Genome Sequencing of Three Apophysomyces-Like Fungal Strains Confirms a Novel Fungal Genus in the Mucoromycota with divergent Burkholderia-like Endosymbiotic Bacteria.</title>
        <authorList>
            <person name="Stajich J.E."/>
            <person name="Macias A.M."/>
            <person name="Carter-House D."/>
            <person name="Lovett B."/>
            <person name="Kasson L.R."/>
            <person name="Berry K."/>
            <person name="Grigoriev I."/>
            <person name="Chang Y."/>
            <person name="Spatafora J."/>
            <person name="Kasson M.T."/>
        </authorList>
    </citation>
    <scope>NUCLEOTIDE SEQUENCE</scope>
    <source>
        <strain evidence="1">NRRL A-21654</strain>
    </source>
</reference>
<dbReference type="OrthoDB" id="2289379at2759"/>
<sequence>MTILSASQATEEGKKVKAIEKKLSKNNVGNAVDIDSLHNYRKIGTENRDILRKFYSEKKSVKKSKRTQYIYTQKAYATVASNERNFLNGSGKKTNVLLMMIGSVGTGVCSPIRGHCRRGGKQLREQHLQQTSVGMTNEFRSSQLCPYCYQVLSHLNKKKDGYIKKNFGTVICTNSECISVKKGYGSRGRDQNAALNIAVAGTSALFSERHEPFQEFNPKKASKYLLDNNLLASLMSIPEGCGVGACA</sequence>
<evidence type="ECO:0000313" key="1">
    <source>
        <dbReference type="EMBL" id="KAF7726709.1"/>
    </source>
</evidence>